<reference evidence="8" key="1">
    <citation type="submission" date="2013-11" db="EMBL/GenBank/DDBJ databases">
        <title>Genome sequence of the fusiform rust pathogen reveals effectors for host alternation and coevolution with pine.</title>
        <authorList>
            <consortium name="DOE Joint Genome Institute"/>
            <person name="Smith K."/>
            <person name="Pendleton A."/>
            <person name="Kubisiak T."/>
            <person name="Anderson C."/>
            <person name="Salamov A."/>
            <person name="Aerts A."/>
            <person name="Riley R."/>
            <person name="Clum A."/>
            <person name="Lindquist E."/>
            <person name="Ence D."/>
            <person name="Campbell M."/>
            <person name="Kronenberg Z."/>
            <person name="Feau N."/>
            <person name="Dhillon B."/>
            <person name="Hamelin R."/>
            <person name="Burleigh J."/>
            <person name="Smith J."/>
            <person name="Yandell M."/>
            <person name="Nelson C."/>
            <person name="Grigoriev I."/>
            <person name="Davis J."/>
        </authorList>
    </citation>
    <scope>NUCLEOTIDE SEQUENCE</scope>
    <source>
        <strain evidence="8">G11</strain>
    </source>
</reference>
<evidence type="ECO:0000256" key="4">
    <source>
        <dbReference type="ARBA" id="ARBA00022989"/>
    </source>
</evidence>
<feature type="transmembrane region" description="Helical" evidence="7">
    <location>
        <begin position="407"/>
        <end position="426"/>
    </location>
</feature>
<gene>
    <name evidence="8" type="ORF">CROQUDRAFT_86539</name>
</gene>
<dbReference type="InterPro" id="IPR004299">
    <property type="entry name" value="MBOAT_fam"/>
</dbReference>
<dbReference type="PANTHER" id="PTHR13906:SF4">
    <property type="entry name" value="LYSOPHOSPHOLIPID ACYLTRANSFERASE 6"/>
    <property type="match status" value="1"/>
</dbReference>
<feature type="transmembrane region" description="Helical" evidence="7">
    <location>
        <begin position="217"/>
        <end position="237"/>
    </location>
</feature>
<comment type="subcellular location">
    <subcellularLocation>
        <location evidence="1">Membrane</location>
        <topology evidence="1">Multi-pass membrane protein</topology>
    </subcellularLocation>
</comment>
<dbReference type="Pfam" id="PF03062">
    <property type="entry name" value="MBOAT"/>
    <property type="match status" value="1"/>
</dbReference>
<evidence type="ECO:0000313" key="8">
    <source>
        <dbReference type="EMBL" id="KAG0151527.1"/>
    </source>
</evidence>
<dbReference type="Proteomes" id="UP000886653">
    <property type="component" value="Unassembled WGS sequence"/>
</dbReference>
<dbReference type="InterPro" id="IPR049941">
    <property type="entry name" value="LPLAT_7/PORCN-like"/>
</dbReference>
<evidence type="ECO:0000256" key="1">
    <source>
        <dbReference type="ARBA" id="ARBA00004141"/>
    </source>
</evidence>
<dbReference type="GO" id="GO:0046474">
    <property type="term" value="P:glycerophospholipid biosynthetic process"/>
    <property type="evidence" value="ECO:0007669"/>
    <property type="project" value="TreeGrafter"/>
</dbReference>
<evidence type="ECO:0000256" key="3">
    <source>
        <dbReference type="ARBA" id="ARBA00022692"/>
    </source>
</evidence>
<accession>A0A9P6NTV3</accession>
<feature type="transmembrane region" description="Helical" evidence="7">
    <location>
        <begin position="438"/>
        <end position="457"/>
    </location>
</feature>
<protein>
    <submittedName>
        <fullName evidence="8">Uncharacterized protein</fullName>
    </submittedName>
</protein>
<dbReference type="GO" id="GO:0003841">
    <property type="term" value="F:1-acylglycerol-3-phosphate O-acyltransferase activity"/>
    <property type="evidence" value="ECO:0007669"/>
    <property type="project" value="TreeGrafter"/>
</dbReference>
<proteinExistence type="predicted"/>
<evidence type="ECO:0000256" key="7">
    <source>
        <dbReference type="SAM" id="Phobius"/>
    </source>
</evidence>
<dbReference type="GO" id="GO:0030258">
    <property type="term" value="P:lipid modification"/>
    <property type="evidence" value="ECO:0007669"/>
    <property type="project" value="TreeGrafter"/>
</dbReference>
<name>A0A9P6NTV3_9BASI</name>
<keyword evidence="4 7" id="KW-1133">Transmembrane helix</keyword>
<keyword evidence="3 7" id="KW-0812">Transmembrane</keyword>
<feature type="transmembrane region" description="Helical" evidence="7">
    <location>
        <begin position="369"/>
        <end position="387"/>
    </location>
</feature>
<dbReference type="EMBL" id="MU167212">
    <property type="protein sequence ID" value="KAG0151527.1"/>
    <property type="molecule type" value="Genomic_DNA"/>
</dbReference>
<feature type="transmembrane region" description="Helical" evidence="7">
    <location>
        <begin position="41"/>
        <end position="59"/>
    </location>
</feature>
<evidence type="ECO:0000256" key="6">
    <source>
        <dbReference type="ARBA" id="ARBA00023315"/>
    </source>
</evidence>
<keyword evidence="5 7" id="KW-0472">Membrane</keyword>
<keyword evidence="9" id="KW-1185">Reference proteome</keyword>
<dbReference type="OrthoDB" id="286734at2759"/>
<dbReference type="GO" id="GO:0016020">
    <property type="term" value="C:membrane"/>
    <property type="evidence" value="ECO:0007669"/>
    <property type="project" value="UniProtKB-SubCell"/>
</dbReference>
<keyword evidence="6" id="KW-0012">Acyltransferase</keyword>
<dbReference type="PANTHER" id="PTHR13906">
    <property type="entry name" value="PORCUPINE"/>
    <property type="match status" value="1"/>
</dbReference>
<feature type="transmembrane region" description="Helical" evidence="7">
    <location>
        <begin position="176"/>
        <end position="197"/>
    </location>
</feature>
<organism evidence="8 9">
    <name type="scientific">Cronartium quercuum f. sp. fusiforme G11</name>
    <dbReference type="NCBI Taxonomy" id="708437"/>
    <lineage>
        <taxon>Eukaryota</taxon>
        <taxon>Fungi</taxon>
        <taxon>Dikarya</taxon>
        <taxon>Basidiomycota</taxon>
        <taxon>Pucciniomycotina</taxon>
        <taxon>Pucciniomycetes</taxon>
        <taxon>Pucciniales</taxon>
        <taxon>Coleosporiaceae</taxon>
        <taxon>Cronartium</taxon>
    </lineage>
</organism>
<evidence type="ECO:0000256" key="5">
    <source>
        <dbReference type="ARBA" id="ARBA00023136"/>
    </source>
</evidence>
<dbReference type="GO" id="GO:0005783">
    <property type="term" value="C:endoplasmic reticulum"/>
    <property type="evidence" value="ECO:0007669"/>
    <property type="project" value="TreeGrafter"/>
</dbReference>
<comment type="caution">
    <text evidence="8">The sequence shown here is derived from an EMBL/GenBank/DDBJ whole genome shotgun (WGS) entry which is preliminary data.</text>
</comment>
<dbReference type="GO" id="GO:0047184">
    <property type="term" value="F:1-acylglycerophosphocholine O-acyltransferase activity"/>
    <property type="evidence" value="ECO:0007669"/>
    <property type="project" value="TreeGrafter"/>
</dbReference>
<sequence length="523" mass="58604">MTISTLTSLNILPPDILKLLSLLLLSTPLSIPIPHLTKHPTILHIYSILISFGFLIGVFNLRFGTIQLLIASITTYLTCHFLIALPSIKNKTFKPNSSTPWWIFAGLLAHLTINHSKRIFLNVSYDTVEITGAQMVLVMKLSTFAWNVYDGHRPIEDLDEYQKSTAIRKMPGLLEFIAYCFFFPSLLVGPAIPFAHYKAFADRKLWGSNANVPKGRLNHALKSLAIGFAFAGLVGTYGSKWSYDRMLEDSFLEKNWLQRLLHVQLSGFMSRGKYYLVWSLSQAAFTTSGCGYDPITKSWLAGQNIDILAIELAQNYKAVFDHWNMKTNLWLRECVYKRVPLKKEGDKPGFKATLATFIASAAWHGPLPAYFLVFISGAFVQALGRSFRRSIRPFFINTSLKPVYDIIGLLAVQTNLNYIVIPFLLLDVRNSIEAWNRLGWYGHLATGLPIILLWAGGEKASRAKISKSSTNTTTTTHQQPKAEMKTIATATTVVIGKKGNAVVETTSFGEVEEVLMQLKAKKE</sequence>
<evidence type="ECO:0000313" key="9">
    <source>
        <dbReference type="Proteomes" id="UP000886653"/>
    </source>
</evidence>
<feature type="transmembrane region" description="Helical" evidence="7">
    <location>
        <begin position="65"/>
        <end position="85"/>
    </location>
</feature>
<keyword evidence="2" id="KW-0808">Transferase</keyword>
<evidence type="ECO:0000256" key="2">
    <source>
        <dbReference type="ARBA" id="ARBA00022679"/>
    </source>
</evidence>
<dbReference type="AlphaFoldDB" id="A0A9P6NTV3"/>